<proteinExistence type="predicted"/>
<keyword evidence="2" id="KW-1185">Reference proteome</keyword>
<evidence type="ECO:0000313" key="1">
    <source>
        <dbReference type="EMBL" id="KAG0439521.1"/>
    </source>
</evidence>
<protein>
    <submittedName>
        <fullName evidence="1">Uncharacterized protein</fullName>
    </submittedName>
</protein>
<organism evidence="1 2">
    <name type="scientific">Ixodes persulcatus</name>
    <name type="common">Taiga tick</name>
    <dbReference type="NCBI Taxonomy" id="34615"/>
    <lineage>
        <taxon>Eukaryota</taxon>
        <taxon>Metazoa</taxon>
        <taxon>Ecdysozoa</taxon>
        <taxon>Arthropoda</taxon>
        <taxon>Chelicerata</taxon>
        <taxon>Arachnida</taxon>
        <taxon>Acari</taxon>
        <taxon>Parasitiformes</taxon>
        <taxon>Ixodida</taxon>
        <taxon>Ixodoidea</taxon>
        <taxon>Ixodidae</taxon>
        <taxon>Ixodinae</taxon>
        <taxon>Ixodes</taxon>
    </lineage>
</organism>
<accession>A0AC60QU11</accession>
<dbReference type="Proteomes" id="UP000805193">
    <property type="component" value="Unassembled WGS sequence"/>
</dbReference>
<sequence>MARARHYHRLNDVSTLASASSEFSPSTDELREMIRQVVREELKKLLPAADPLASLSIAKVVREEHGRAIEPRAPVNPAPLEQPTQLGLRGFHPDDSRPRYAFLKFEFCVDRIANKNNLDIESRSLVAGRAPLQTDSASWRRVKKLAETLGRGTTGSRGKSLSSIMMNKNYLIANRDCLLDAFTVRDFISFCKSGKNVVKWATCVEAKVAKRKPILKDNHLVKEVE</sequence>
<evidence type="ECO:0000313" key="2">
    <source>
        <dbReference type="Proteomes" id="UP000805193"/>
    </source>
</evidence>
<name>A0AC60QU11_IXOPE</name>
<reference evidence="1 2" key="1">
    <citation type="journal article" date="2020" name="Cell">
        <title>Large-Scale Comparative Analyses of Tick Genomes Elucidate Their Genetic Diversity and Vector Capacities.</title>
        <authorList>
            <consortium name="Tick Genome and Microbiome Consortium (TIGMIC)"/>
            <person name="Jia N."/>
            <person name="Wang J."/>
            <person name="Shi W."/>
            <person name="Du L."/>
            <person name="Sun Y."/>
            <person name="Zhan W."/>
            <person name="Jiang J.F."/>
            <person name="Wang Q."/>
            <person name="Zhang B."/>
            <person name="Ji P."/>
            <person name="Bell-Sakyi L."/>
            <person name="Cui X.M."/>
            <person name="Yuan T.T."/>
            <person name="Jiang B.G."/>
            <person name="Yang W.F."/>
            <person name="Lam T.T."/>
            <person name="Chang Q.C."/>
            <person name="Ding S.J."/>
            <person name="Wang X.J."/>
            <person name="Zhu J.G."/>
            <person name="Ruan X.D."/>
            <person name="Zhao L."/>
            <person name="Wei J.T."/>
            <person name="Ye R.Z."/>
            <person name="Que T.C."/>
            <person name="Du C.H."/>
            <person name="Zhou Y.H."/>
            <person name="Cheng J.X."/>
            <person name="Dai P.F."/>
            <person name="Guo W.B."/>
            <person name="Han X.H."/>
            <person name="Huang E.J."/>
            <person name="Li L.F."/>
            <person name="Wei W."/>
            <person name="Gao Y.C."/>
            <person name="Liu J.Z."/>
            <person name="Shao H.Z."/>
            <person name="Wang X."/>
            <person name="Wang C.C."/>
            <person name="Yang T.C."/>
            <person name="Huo Q.B."/>
            <person name="Li W."/>
            <person name="Chen H.Y."/>
            <person name="Chen S.E."/>
            <person name="Zhou L.G."/>
            <person name="Ni X.B."/>
            <person name="Tian J.H."/>
            <person name="Sheng Y."/>
            <person name="Liu T."/>
            <person name="Pan Y.S."/>
            <person name="Xia L.Y."/>
            <person name="Li J."/>
            <person name="Zhao F."/>
            <person name="Cao W.C."/>
        </authorList>
    </citation>
    <scope>NUCLEOTIDE SEQUENCE [LARGE SCALE GENOMIC DNA]</scope>
    <source>
        <strain evidence="1">Iper-2018</strain>
    </source>
</reference>
<comment type="caution">
    <text evidence="1">The sequence shown here is derived from an EMBL/GenBank/DDBJ whole genome shotgun (WGS) entry which is preliminary data.</text>
</comment>
<dbReference type="EMBL" id="JABSTQ010005352">
    <property type="protein sequence ID" value="KAG0439521.1"/>
    <property type="molecule type" value="Genomic_DNA"/>
</dbReference>
<gene>
    <name evidence="1" type="ORF">HPB47_016616</name>
</gene>
<feature type="non-terminal residue" evidence="1">
    <location>
        <position position="225"/>
    </location>
</feature>